<sequence length="335" mass="37922">MKSKLFFLLPFIFLGCREKFNLKVGTFPYEKPVNLLDLNTQYDEMNSDFVSDYFQAGETLIFSTNAPTKGENFDLDARAIGLFQSKETGTFSFDVGSVVGQNDVIRNQLFEMNSDCEERGPYSAGFSDGVFYRLFSRTCGTETKIFFNEFEKTGPFDYRSENHPVSILGEGFNEMYPSFYGLNFRKGADPVQNGKPEAVIFTSDKDGQFDIYEVEIPTGQVLLQFLESDTPKTTRKLSINTSSNDHMPFVYGDLLVFASDRPGGYGGFDLYYSQKTANGWTEPVNFGPSINSASDEFRPIVFEYYDFTNRLMIFSSNRPGGLGGFDLYFVGIEKF</sequence>
<organism evidence="1 2">
    <name type="scientific">Algoriphagus taiwanensis</name>
    <dbReference type="NCBI Taxonomy" id="1445656"/>
    <lineage>
        <taxon>Bacteria</taxon>
        <taxon>Pseudomonadati</taxon>
        <taxon>Bacteroidota</taxon>
        <taxon>Cytophagia</taxon>
        <taxon>Cytophagales</taxon>
        <taxon>Cyclobacteriaceae</taxon>
        <taxon>Algoriphagus</taxon>
    </lineage>
</organism>
<proteinExistence type="predicted"/>
<dbReference type="Proteomes" id="UP001307705">
    <property type="component" value="Unassembled WGS sequence"/>
</dbReference>
<protein>
    <recommendedName>
        <fullName evidence="3">WD40-like Beta Propeller Repeat</fullName>
    </recommendedName>
</protein>
<accession>A0ABQ6Q3X9</accession>
<dbReference type="EMBL" id="BTPE01000012">
    <property type="protein sequence ID" value="GMQ34879.1"/>
    <property type="molecule type" value="Genomic_DNA"/>
</dbReference>
<evidence type="ECO:0008006" key="3">
    <source>
        <dbReference type="Google" id="ProtNLM"/>
    </source>
</evidence>
<evidence type="ECO:0000313" key="1">
    <source>
        <dbReference type="EMBL" id="GMQ34879.1"/>
    </source>
</evidence>
<dbReference type="Pfam" id="PF07676">
    <property type="entry name" value="PD40"/>
    <property type="match status" value="1"/>
</dbReference>
<dbReference type="PROSITE" id="PS51257">
    <property type="entry name" value="PROKAR_LIPOPROTEIN"/>
    <property type="match status" value="1"/>
</dbReference>
<dbReference type="InterPro" id="IPR011659">
    <property type="entry name" value="WD40"/>
</dbReference>
<comment type="caution">
    <text evidence="1">The sequence shown here is derived from an EMBL/GenBank/DDBJ whole genome shotgun (WGS) entry which is preliminary data.</text>
</comment>
<keyword evidence="2" id="KW-1185">Reference proteome</keyword>
<name>A0ABQ6Q3X9_9BACT</name>
<evidence type="ECO:0000313" key="2">
    <source>
        <dbReference type="Proteomes" id="UP001307705"/>
    </source>
</evidence>
<dbReference type="RefSeq" id="WP_338229704.1">
    <property type="nucleotide sequence ID" value="NZ_BTPE01000012.1"/>
</dbReference>
<reference evidence="1 2" key="1">
    <citation type="submission" date="2023-08" db="EMBL/GenBank/DDBJ databases">
        <title>Draft genome sequence of Algoriphagus taiwanensis.</title>
        <authorList>
            <person name="Takatani N."/>
            <person name="Hosokawa M."/>
            <person name="Sawabe T."/>
        </authorList>
    </citation>
    <scope>NUCLEOTIDE SEQUENCE [LARGE SCALE GENOMIC DNA]</scope>
    <source>
        <strain evidence="1 2">JCM 19755</strain>
    </source>
</reference>
<gene>
    <name evidence="1" type="ORF">Ataiwa_31520</name>
</gene>
<dbReference type="SUPFAM" id="SSF82171">
    <property type="entry name" value="DPP6 N-terminal domain-like"/>
    <property type="match status" value="1"/>
</dbReference>